<feature type="domain" description="Restriction endonuclease type IV Mrr" evidence="3">
    <location>
        <begin position="6"/>
        <end position="111"/>
    </location>
</feature>
<keyword evidence="2" id="KW-0472">Membrane</keyword>
<name>A0A0D6JS92_9EURY</name>
<evidence type="ECO:0000256" key="1">
    <source>
        <dbReference type="SAM" id="MobiDB-lite"/>
    </source>
</evidence>
<dbReference type="EMBL" id="CSTE01000002">
    <property type="protein sequence ID" value="CQR50714.1"/>
    <property type="molecule type" value="Genomic_DNA"/>
</dbReference>
<accession>A0A0D6JS92</accession>
<dbReference type="AlphaFoldDB" id="A0A0D6JS92"/>
<dbReference type="RefSeq" id="WP_089778929.1">
    <property type="nucleotide sequence ID" value="NZ_CABLRR010000002.1"/>
</dbReference>
<dbReference type="GO" id="GO:0004519">
    <property type="term" value="F:endonuclease activity"/>
    <property type="evidence" value="ECO:0007669"/>
    <property type="project" value="InterPro"/>
</dbReference>
<keyword evidence="2" id="KW-0812">Transmembrane</keyword>
<evidence type="ECO:0000259" key="3">
    <source>
        <dbReference type="Pfam" id="PF04471"/>
    </source>
</evidence>
<evidence type="ECO:0000313" key="5">
    <source>
        <dbReference type="Proteomes" id="UP000198902"/>
    </source>
</evidence>
<dbReference type="Pfam" id="PF04471">
    <property type="entry name" value="Mrr_cat"/>
    <property type="match status" value="1"/>
</dbReference>
<organism evidence="4 5">
    <name type="scientific">Haloferax massiliensis</name>
    <dbReference type="NCBI Taxonomy" id="1476858"/>
    <lineage>
        <taxon>Archaea</taxon>
        <taxon>Methanobacteriati</taxon>
        <taxon>Methanobacteriota</taxon>
        <taxon>Stenosarchaea group</taxon>
        <taxon>Halobacteria</taxon>
        <taxon>Halobacteriales</taxon>
        <taxon>Haloferacaceae</taxon>
        <taxon>Haloferax</taxon>
    </lineage>
</organism>
<keyword evidence="5" id="KW-1185">Reference proteome</keyword>
<protein>
    <recommendedName>
        <fullName evidence="3">Restriction endonuclease type IV Mrr domain-containing protein</fullName>
    </recommendedName>
</protein>
<evidence type="ECO:0000256" key="2">
    <source>
        <dbReference type="SAM" id="Phobius"/>
    </source>
</evidence>
<dbReference type="InterPro" id="IPR007560">
    <property type="entry name" value="Restrct_endonuc_IV_Mrr"/>
</dbReference>
<evidence type="ECO:0000313" key="4">
    <source>
        <dbReference type="EMBL" id="CQR50714.1"/>
    </source>
</evidence>
<keyword evidence="2" id="KW-1133">Transmembrane helix</keyword>
<dbReference type="GO" id="GO:0009307">
    <property type="term" value="P:DNA restriction-modification system"/>
    <property type="evidence" value="ECO:0007669"/>
    <property type="project" value="InterPro"/>
</dbReference>
<gene>
    <name evidence="4" type="ORF">BN996_02197</name>
</gene>
<reference evidence="5" key="1">
    <citation type="submission" date="2015-03" db="EMBL/GenBank/DDBJ databases">
        <authorList>
            <person name="Urmite Genomes"/>
        </authorList>
    </citation>
    <scope>NUCLEOTIDE SEQUENCE [LARGE SCALE GENOMIC DNA]</scope>
    <source>
        <strain evidence="5">Arc-Hr</strain>
    </source>
</reference>
<feature type="region of interest" description="Disordered" evidence="1">
    <location>
        <begin position="176"/>
        <end position="212"/>
    </location>
</feature>
<dbReference type="GO" id="GO:0003677">
    <property type="term" value="F:DNA binding"/>
    <property type="evidence" value="ECO:0007669"/>
    <property type="project" value="InterPro"/>
</dbReference>
<dbReference type="Proteomes" id="UP000198902">
    <property type="component" value="Unassembled WGS sequence"/>
</dbReference>
<sequence>MTRLVELDPAKFVRFLADLWTQRNWQTNVQPRGEGRYLVQGQRGDGTKGLMLALPAVETTVEKQHVKGFVAHAKKRDIDTVVVATQGEFADAVRGFATSHDVTLFDRDELGRTVADEGLEQTVKQYTDGEVFETAEVEFGLPFDLPEPLEEALASLPIAAARERLAGLASGIGVGGGDGDGDGGGDGGDGSGGGSSGDGDGGSGGWKSVGNTLRDGLPSSVGDLKSGSPPSVRVVVVAVLLLVLALGFVAVLGPMVDGLGGPTGDGGGDEGGVSVSALSGASADSADVVARWNARTADTLRVGNRTYAAPEGERFVVVGLNATAGGDAPGSLPQSALVFESDGVSYGYQPLSNATGFRNGGLFAPDERAHVWTVFSVPTNATTGTVFVRPTNEDSVAFVHDRSVSTDPNDED</sequence>
<feature type="transmembrane region" description="Helical" evidence="2">
    <location>
        <begin position="234"/>
        <end position="256"/>
    </location>
</feature>
<feature type="compositionally biased region" description="Gly residues" evidence="1">
    <location>
        <begin position="176"/>
        <end position="207"/>
    </location>
</feature>
<proteinExistence type="predicted"/>
<dbReference type="OrthoDB" id="141004at2157"/>